<evidence type="ECO:0000313" key="1">
    <source>
        <dbReference type="EMBL" id="KAK4426684.1"/>
    </source>
</evidence>
<protein>
    <submittedName>
        <fullName evidence="1">Uncharacterized protein</fullName>
    </submittedName>
</protein>
<dbReference type="Proteomes" id="UP001293254">
    <property type="component" value="Unassembled WGS sequence"/>
</dbReference>
<accession>A0AAE1YAK2</accession>
<evidence type="ECO:0000313" key="2">
    <source>
        <dbReference type="Proteomes" id="UP001293254"/>
    </source>
</evidence>
<reference evidence="1" key="2">
    <citation type="journal article" date="2024" name="Plant">
        <title>Genomic evolution and insights into agronomic trait innovations of Sesamum species.</title>
        <authorList>
            <person name="Miao H."/>
            <person name="Wang L."/>
            <person name="Qu L."/>
            <person name="Liu H."/>
            <person name="Sun Y."/>
            <person name="Le M."/>
            <person name="Wang Q."/>
            <person name="Wei S."/>
            <person name="Zheng Y."/>
            <person name="Lin W."/>
            <person name="Duan Y."/>
            <person name="Cao H."/>
            <person name="Xiong S."/>
            <person name="Wang X."/>
            <person name="Wei L."/>
            <person name="Li C."/>
            <person name="Ma Q."/>
            <person name="Ju M."/>
            <person name="Zhao R."/>
            <person name="Li G."/>
            <person name="Mu C."/>
            <person name="Tian Q."/>
            <person name="Mei H."/>
            <person name="Zhang T."/>
            <person name="Gao T."/>
            <person name="Zhang H."/>
        </authorList>
    </citation>
    <scope>NUCLEOTIDE SEQUENCE</scope>
    <source>
        <strain evidence="1">3651</strain>
    </source>
</reference>
<dbReference type="AlphaFoldDB" id="A0AAE1YAK2"/>
<proteinExistence type="predicted"/>
<dbReference type="EMBL" id="JACGWO010000005">
    <property type="protein sequence ID" value="KAK4426684.1"/>
    <property type="molecule type" value="Genomic_DNA"/>
</dbReference>
<reference evidence="1" key="1">
    <citation type="submission" date="2020-06" db="EMBL/GenBank/DDBJ databases">
        <authorList>
            <person name="Li T."/>
            <person name="Hu X."/>
            <person name="Zhang T."/>
            <person name="Song X."/>
            <person name="Zhang H."/>
            <person name="Dai N."/>
            <person name="Sheng W."/>
            <person name="Hou X."/>
            <person name="Wei L."/>
        </authorList>
    </citation>
    <scope>NUCLEOTIDE SEQUENCE</scope>
    <source>
        <strain evidence="1">3651</strain>
        <tissue evidence="1">Leaf</tissue>
    </source>
</reference>
<gene>
    <name evidence="1" type="ORF">Salat_1437100</name>
</gene>
<name>A0AAE1YAK2_9LAMI</name>
<keyword evidence="2" id="KW-1185">Reference proteome</keyword>
<sequence length="125" mass="13999">MGGSIYRKNWSKRGQLIQGTGEEWPSEINGPDYKPECSNFHLPTSKEHPGLGELKDEDHPCGPLVWSKGKAPQVGRAGLGWGHEEVNKPFKLIKYKDSRNSGIGDTWHHPGGLGKGIRKIKRRYI</sequence>
<comment type="caution">
    <text evidence="1">The sequence shown here is derived from an EMBL/GenBank/DDBJ whole genome shotgun (WGS) entry which is preliminary data.</text>
</comment>
<organism evidence="1 2">
    <name type="scientific">Sesamum alatum</name>
    <dbReference type="NCBI Taxonomy" id="300844"/>
    <lineage>
        <taxon>Eukaryota</taxon>
        <taxon>Viridiplantae</taxon>
        <taxon>Streptophyta</taxon>
        <taxon>Embryophyta</taxon>
        <taxon>Tracheophyta</taxon>
        <taxon>Spermatophyta</taxon>
        <taxon>Magnoliopsida</taxon>
        <taxon>eudicotyledons</taxon>
        <taxon>Gunneridae</taxon>
        <taxon>Pentapetalae</taxon>
        <taxon>asterids</taxon>
        <taxon>lamiids</taxon>
        <taxon>Lamiales</taxon>
        <taxon>Pedaliaceae</taxon>
        <taxon>Sesamum</taxon>
    </lineage>
</organism>